<evidence type="ECO:0000313" key="2">
    <source>
        <dbReference type="Proteomes" id="UP000029558"/>
    </source>
</evidence>
<dbReference type="Proteomes" id="UP000029558">
    <property type="component" value="Chromosome"/>
</dbReference>
<gene>
    <name evidence="1" type="ORF">KU39_34</name>
</gene>
<evidence type="ECO:0000313" key="1">
    <source>
        <dbReference type="EMBL" id="ALB21222.1"/>
    </source>
</evidence>
<dbReference type="AlphaFoldDB" id="A0AAC8VF37"/>
<proteinExistence type="predicted"/>
<protein>
    <submittedName>
        <fullName evidence="1">Uncharacterized protein</fullName>
    </submittedName>
</protein>
<name>A0AAC8VF37_PISSA</name>
<reference evidence="1 2" key="1">
    <citation type="journal article" date="2014" name="Genome Announc.">
        <title>Comparative Genome Analysis of Two Isolates of the Fish Pathogen Piscirickettsia salmonis from Different Hosts Reveals Major Differences in Virulence-Associated Secretion Systems.</title>
        <authorList>
            <person name="Bohle H."/>
            <person name="Henriquez P."/>
            <person name="Grothusen H."/>
            <person name="Navas E."/>
            <person name="Sandoval A."/>
            <person name="Bustamante F."/>
            <person name="Bustos P."/>
            <person name="Mancilla M."/>
        </authorList>
    </citation>
    <scope>NUCLEOTIDE SEQUENCE [LARGE SCALE GENOMIC DNA]</scope>
    <source>
        <strain evidence="2">B1-32597</strain>
    </source>
</reference>
<dbReference type="EMBL" id="CP012508">
    <property type="protein sequence ID" value="ALB21222.1"/>
    <property type="molecule type" value="Genomic_DNA"/>
</dbReference>
<dbReference type="RefSeq" id="WP_017376720.1">
    <property type="nucleotide sequence ID" value="NZ_CP013781.1"/>
</dbReference>
<accession>A0AAC8VF37</accession>
<organism evidence="1 2">
    <name type="scientific">Piscirickettsia salmonis</name>
    <dbReference type="NCBI Taxonomy" id="1238"/>
    <lineage>
        <taxon>Bacteria</taxon>
        <taxon>Pseudomonadati</taxon>
        <taxon>Pseudomonadota</taxon>
        <taxon>Gammaproteobacteria</taxon>
        <taxon>Thiotrichales</taxon>
        <taxon>Piscirickettsiaceae</taxon>
        <taxon>Piscirickettsia</taxon>
    </lineage>
</organism>
<sequence length="86" mass="9680">MNMNSLLSVALQMTEGELNNLLNNPAIKDKLNEQKTTFGKNSNALKNFFNLRWGHINETAGANTARSVQEKLTPFYQNLIELMALP</sequence>